<proteinExistence type="predicted"/>
<gene>
    <name evidence="1" type="ORF">BDV35DRAFT_192358</name>
</gene>
<reference evidence="1" key="1">
    <citation type="submission" date="2019-04" db="EMBL/GenBank/DDBJ databases">
        <title>Friends and foes A comparative genomics study of 23 Aspergillus species from section Flavi.</title>
        <authorList>
            <consortium name="DOE Joint Genome Institute"/>
            <person name="Kjaerbolling I."/>
            <person name="Vesth T."/>
            <person name="Frisvad J.C."/>
            <person name="Nybo J.L."/>
            <person name="Theobald S."/>
            <person name="Kildgaard S."/>
            <person name="Isbrandt T."/>
            <person name="Kuo A."/>
            <person name="Sato A."/>
            <person name="Lyhne E.K."/>
            <person name="Kogle M.E."/>
            <person name="Wiebenga A."/>
            <person name="Kun R.S."/>
            <person name="Lubbers R.J."/>
            <person name="Makela M.R."/>
            <person name="Barry K."/>
            <person name="Chovatia M."/>
            <person name="Clum A."/>
            <person name="Daum C."/>
            <person name="Haridas S."/>
            <person name="He G."/>
            <person name="LaButti K."/>
            <person name="Lipzen A."/>
            <person name="Mondo S."/>
            <person name="Riley R."/>
            <person name="Salamov A."/>
            <person name="Simmons B.A."/>
            <person name="Magnuson J.K."/>
            <person name="Henrissat B."/>
            <person name="Mortensen U.H."/>
            <person name="Larsen T.O."/>
            <person name="Devries R.P."/>
            <person name="Grigoriev I.V."/>
            <person name="Machida M."/>
            <person name="Baker S.E."/>
            <person name="Andersen M.R."/>
        </authorList>
    </citation>
    <scope>NUCLEOTIDE SEQUENCE [LARGE SCALE GENOMIC DNA]</scope>
    <source>
        <strain evidence="1">CBS 121.62</strain>
    </source>
</reference>
<dbReference type="EMBL" id="ML734589">
    <property type="protein sequence ID" value="KAB8247452.1"/>
    <property type="molecule type" value="Genomic_DNA"/>
</dbReference>
<organism evidence="1">
    <name type="scientific">Aspergillus flavus</name>
    <dbReference type="NCBI Taxonomy" id="5059"/>
    <lineage>
        <taxon>Eukaryota</taxon>
        <taxon>Fungi</taxon>
        <taxon>Dikarya</taxon>
        <taxon>Ascomycota</taxon>
        <taxon>Pezizomycotina</taxon>
        <taxon>Eurotiomycetes</taxon>
        <taxon>Eurotiomycetidae</taxon>
        <taxon>Eurotiales</taxon>
        <taxon>Aspergillaceae</taxon>
        <taxon>Aspergillus</taxon>
        <taxon>Aspergillus subgen. Circumdati</taxon>
    </lineage>
</organism>
<name>A0A5N6GYS6_ASPFL</name>
<sequence length="79" mass="8782">MQGRSALTCLVSSSQHICYAKVFPGIMKDNDLKITTCDGWSIVICVAVMYRLASVHLVKLTLVRPLDTTYTSVLDTEFI</sequence>
<dbReference type="AlphaFoldDB" id="A0A5N6GYS6"/>
<dbReference type="Proteomes" id="UP000325434">
    <property type="component" value="Unassembled WGS sequence"/>
</dbReference>
<protein>
    <submittedName>
        <fullName evidence="1">Uncharacterized protein</fullName>
    </submittedName>
</protein>
<accession>A0A5N6GYS6</accession>
<evidence type="ECO:0000313" key="1">
    <source>
        <dbReference type="EMBL" id="KAB8247452.1"/>
    </source>
</evidence>